<dbReference type="Pfam" id="PF00657">
    <property type="entry name" value="Lipase_GDSL"/>
    <property type="match status" value="1"/>
</dbReference>
<name>A0A0D7B909_9AGAR</name>
<dbReference type="STRING" id="1314674.A0A0D7B909"/>
<dbReference type="InterPro" id="IPR036514">
    <property type="entry name" value="SGNH_hydro_sf"/>
</dbReference>
<proteinExistence type="predicted"/>
<dbReference type="GO" id="GO:0016788">
    <property type="term" value="F:hydrolase activity, acting on ester bonds"/>
    <property type="evidence" value="ECO:0007669"/>
    <property type="project" value="InterPro"/>
</dbReference>
<evidence type="ECO:0000313" key="1">
    <source>
        <dbReference type="EMBL" id="KIY66006.1"/>
    </source>
</evidence>
<protein>
    <submittedName>
        <fullName evidence="1">Carbohydrate esterase family 16 protein</fullName>
    </submittedName>
</protein>
<evidence type="ECO:0000313" key="2">
    <source>
        <dbReference type="Proteomes" id="UP000054007"/>
    </source>
</evidence>
<gene>
    <name evidence="1" type="ORF">CYLTODRAFT_355823</name>
</gene>
<dbReference type="Gene3D" id="3.40.50.1110">
    <property type="entry name" value="SGNH hydrolase"/>
    <property type="match status" value="1"/>
</dbReference>
<keyword evidence="2" id="KW-1185">Reference proteome</keyword>
<dbReference type="SUPFAM" id="SSF52266">
    <property type="entry name" value="SGNH hydrolase"/>
    <property type="match status" value="1"/>
</dbReference>
<organism evidence="1 2">
    <name type="scientific">Cylindrobasidium torrendii FP15055 ss-10</name>
    <dbReference type="NCBI Taxonomy" id="1314674"/>
    <lineage>
        <taxon>Eukaryota</taxon>
        <taxon>Fungi</taxon>
        <taxon>Dikarya</taxon>
        <taxon>Basidiomycota</taxon>
        <taxon>Agaricomycotina</taxon>
        <taxon>Agaricomycetes</taxon>
        <taxon>Agaricomycetidae</taxon>
        <taxon>Agaricales</taxon>
        <taxon>Marasmiineae</taxon>
        <taxon>Physalacriaceae</taxon>
        <taxon>Cylindrobasidium</taxon>
    </lineage>
</organism>
<reference evidence="1 2" key="1">
    <citation type="journal article" date="2015" name="Fungal Genet. Biol.">
        <title>Evolution of novel wood decay mechanisms in Agaricales revealed by the genome sequences of Fistulina hepatica and Cylindrobasidium torrendii.</title>
        <authorList>
            <person name="Floudas D."/>
            <person name="Held B.W."/>
            <person name="Riley R."/>
            <person name="Nagy L.G."/>
            <person name="Koehler G."/>
            <person name="Ransdell A.S."/>
            <person name="Younus H."/>
            <person name="Chow J."/>
            <person name="Chiniquy J."/>
            <person name="Lipzen A."/>
            <person name="Tritt A."/>
            <person name="Sun H."/>
            <person name="Haridas S."/>
            <person name="LaButti K."/>
            <person name="Ohm R.A."/>
            <person name="Kues U."/>
            <person name="Blanchette R.A."/>
            <person name="Grigoriev I.V."/>
            <person name="Minto R.E."/>
            <person name="Hibbett D.S."/>
        </authorList>
    </citation>
    <scope>NUCLEOTIDE SEQUENCE [LARGE SCALE GENOMIC DNA]</scope>
    <source>
        <strain evidence="1 2">FP15055 ss-10</strain>
    </source>
</reference>
<dbReference type="OrthoDB" id="1600564at2759"/>
<dbReference type="Proteomes" id="UP000054007">
    <property type="component" value="Unassembled WGS sequence"/>
</dbReference>
<dbReference type="EMBL" id="KN880569">
    <property type="protein sequence ID" value="KIY66006.1"/>
    <property type="molecule type" value="Genomic_DNA"/>
</dbReference>
<dbReference type="InterPro" id="IPR001087">
    <property type="entry name" value="GDSL"/>
</dbReference>
<accession>A0A0D7B909</accession>
<dbReference type="AlphaFoldDB" id="A0A0D7B909"/>
<sequence length="315" mass="34613">MLLGHAPITPNPPLDDVHLAISPTCGVLQRGSLPTDINVGINPHNIRTIVSFGDSYTDAGKADGSALDPAVICPPNQLAGGRSTNGPVWAEGVASEMNNATLLSYAQAGACIDLSIWPSNPRKLDLLMQMEVFLGQERELDPVTTLYSLFFGINDFGDSKHDGDHMEEAAAVLLIQVRRLIASPTNARNFLVLDVYGQGEHAERGERFKQVIYDGLVDMHATVPIQFAYVDFGHIWDGVLGPVPGYQAFGFTSMDQCTSCSHICDENGWCTDPDRHFYWFWGHPSKVTHKLMADYVMEVLENCHVQTETVLRVQG</sequence>